<dbReference type="AlphaFoldDB" id="A0A0H1BSI9"/>
<comment type="caution">
    <text evidence="1">The sequence shown here is derived from an EMBL/GenBank/DDBJ whole genome shotgun (WGS) entry which is preliminary data.</text>
</comment>
<protein>
    <submittedName>
        <fullName evidence="1">Uncharacterized protein</fullName>
    </submittedName>
</protein>
<dbReference type="EMBL" id="LDEV01001159">
    <property type="protein sequence ID" value="KLJ12111.1"/>
    <property type="molecule type" value="Genomic_DNA"/>
</dbReference>
<dbReference type="Proteomes" id="UP000053573">
    <property type="component" value="Unassembled WGS sequence"/>
</dbReference>
<sequence>MYMCMRMYRCYSFGRLSILRPTFLAVKEWSASSISISRFFPLAHSHPLVRRGYRISGKSLESPAAYCCFSNLG</sequence>
<keyword evidence="2" id="KW-1185">Reference proteome</keyword>
<name>A0A0H1BSI9_9EURO</name>
<gene>
    <name evidence="1" type="ORF">EMPG_12756</name>
</gene>
<proteinExistence type="predicted"/>
<evidence type="ECO:0000313" key="2">
    <source>
        <dbReference type="Proteomes" id="UP000053573"/>
    </source>
</evidence>
<accession>A0A0H1BSI9</accession>
<organism evidence="1 2">
    <name type="scientific">Blastomyces silverae</name>
    <dbReference type="NCBI Taxonomy" id="2060906"/>
    <lineage>
        <taxon>Eukaryota</taxon>
        <taxon>Fungi</taxon>
        <taxon>Dikarya</taxon>
        <taxon>Ascomycota</taxon>
        <taxon>Pezizomycotina</taxon>
        <taxon>Eurotiomycetes</taxon>
        <taxon>Eurotiomycetidae</taxon>
        <taxon>Onygenales</taxon>
        <taxon>Ajellomycetaceae</taxon>
        <taxon>Blastomyces</taxon>
    </lineage>
</organism>
<reference evidence="2" key="1">
    <citation type="journal article" date="2015" name="PLoS Genet.">
        <title>The dynamic genome and transcriptome of the human fungal pathogen Blastomyces and close relative Emmonsia.</title>
        <authorList>
            <person name="Munoz J.F."/>
            <person name="Gauthier G.M."/>
            <person name="Desjardins C.A."/>
            <person name="Gallo J.E."/>
            <person name="Holder J."/>
            <person name="Sullivan T.D."/>
            <person name="Marty A.J."/>
            <person name="Carmen J.C."/>
            <person name="Chen Z."/>
            <person name="Ding L."/>
            <person name="Gujja S."/>
            <person name="Magrini V."/>
            <person name="Misas E."/>
            <person name="Mitreva M."/>
            <person name="Priest M."/>
            <person name="Saif S."/>
            <person name="Whiston E.A."/>
            <person name="Young S."/>
            <person name="Zeng Q."/>
            <person name="Goldman W.E."/>
            <person name="Mardis E.R."/>
            <person name="Taylor J.W."/>
            <person name="McEwen J.G."/>
            <person name="Clay O.K."/>
            <person name="Klein B.S."/>
            <person name="Cuomo C.A."/>
        </authorList>
    </citation>
    <scope>NUCLEOTIDE SEQUENCE [LARGE SCALE GENOMIC DNA]</scope>
    <source>
        <strain evidence="2">UAMH 139</strain>
    </source>
</reference>
<evidence type="ECO:0000313" key="1">
    <source>
        <dbReference type="EMBL" id="KLJ12111.1"/>
    </source>
</evidence>